<evidence type="ECO:0000313" key="2">
    <source>
        <dbReference type="EMBL" id="OMP08766.1"/>
    </source>
</evidence>
<feature type="domain" description="F-box" evidence="1">
    <location>
        <begin position="16"/>
        <end position="49"/>
    </location>
</feature>
<evidence type="ECO:0000259" key="1">
    <source>
        <dbReference type="PROSITE" id="PS50181"/>
    </source>
</evidence>
<keyword evidence="3" id="KW-1185">Reference proteome</keyword>
<dbReference type="InterPro" id="IPR001810">
    <property type="entry name" value="F-box_dom"/>
</dbReference>
<organism evidence="2 3">
    <name type="scientific">Corchorus olitorius</name>
    <dbReference type="NCBI Taxonomy" id="93759"/>
    <lineage>
        <taxon>Eukaryota</taxon>
        <taxon>Viridiplantae</taxon>
        <taxon>Streptophyta</taxon>
        <taxon>Embryophyta</taxon>
        <taxon>Tracheophyta</taxon>
        <taxon>Spermatophyta</taxon>
        <taxon>Magnoliopsida</taxon>
        <taxon>eudicotyledons</taxon>
        <taxon>Gunneridae</taxon>
        <taxon>Pentapetalae</taxon>
        <taxon>rosids</taxon>
        <taxon>malvids</taxon>
        <taxon>Malvales</taxon>
        <taxon>Malvaceae</taxon>
        <taxon>Grewioideae</taxon>
        <taxon>Apeibeae</taxon>
        <taxon>Corchorus</taxon>
    </lineage>
</organism>
<dbReference type="Pfam" id="PF00646">
    <property type="entry name" value="F-box"/>
    <property type="match status" value="1"/>
</dbReference>
<dbReference type="SUPFAM" id="SSF81383">
    <property type="entry name" value="F-box domain"/>
    <property type="match status" value="1"/>
</dbReference>
<name>A0A1R3KNW3_9ROSI</name>
<sequence length="49" mass="5504">MSKFRIPESDDDFGCVDRISELPDDVLFQILSYLPTTDIIATSALLNVE</sequence>
<reference evidence="3" key="1">
    <citation type="submission" date="2013-09" db="EMBL/GenBank/DDBJ databases">
        <title>Corchorus olitorius genome sequencing.</title>
        <authorList>
            <person name="Alam M."/>
            <person name="Haque M.S."/>
            <person name="Islam M.S."/>
            <person name="Emdad E.M."/>
            <person name="Islam M.M."/>
            <person name="Ahmed B."/>
            <person name="Halim A."/>
            <person name="Hossen Q.M.M."/>
            <person name="Hossain M.Z."/>
            <person name="Ahmed R."/>
            <person name="Khan M.M."/>
            <person name="Islam R."/>
            <person name="Rashid M.M."/>
            <person name="Khan S.A."/>
            <person name="Rahman M.S."/>
            <person name="Alam M."/>
            <person name="Yahiya A.S."/>
            <person name="Khan M.S."/>
            <person name="Azam M.S."/>
            <person name="Haque T."/>
            <person name="Lashkar M.Z.H."/>
            <person name="Akhand A.I."/>
            <person name="Morshed G."/>
            <person name="Roy S."/>
            <person name="Uddin K.S."/>
            <person name="Rabeya T."/>
            <person name="Hossain A.S."/>
            <person name="Chowdhury A."/>
            <person name="Snigdha A.R."/>
            <person name="Mortoza M.S."/>
            <person name="Matin S.A."/>
            <person name="Hoque S.M.E."/>
            <person name="Islam M.K."/>
            <person name="Roy D.K."/>
            <person name="Haider R."/>
            <person name="Moosa M.M."/>
            <person name="Elias S.M."/>
            <person name="Hasan A.M."/>
            <person name="Jahan S."/>
            <person name="Shafiuddin M."/>
            <person name="Mahmood N."/>
            <person name="Shommy N.S."/>
        </authorList>
    </citation>
    <scope>NUCLEOTIDE SEQUENCE [LARGE SCALE GENOMIC DNA]</scope>
    <source>
        <strain evidence="3">cv. O-4</strain>
    </source>
</reference>
<gene>
    <name evidence="2" type="ORF">COLO4_06145</name>
</gene>
<proteinExistence type="predicted"/>
<accession>A0A1R3KNW3</accession>
<dbReference type="AlphaFoldDB" id="A0A1R3KNW3"/>
<protein>
    <recommendedName>
        <fullName evidence="1">F-box domain-containing protein</fullName>
    </recommendedName>
</protein>
<dbReference type="PROSITE" id="PS50181">
    <property type="entry name" value="FBOX"/>
    <property type="match status" value="1"/>
</dbReference>
<dbReference type="Gene3D" id="1.20.1280.50">
    <property type="match status" value="1"/>
</dbReference>
<comment type="caution">
    <text evidence="2">The sequence shown here is derived from an EMBL/GenBank/DDBJ whole genome shotgun (WGS) entry which is preliminary data.</text>
</comment>
<dbReference type="EMBL" id="AWUE01012618">
    <property type="protein sequence ID" value="OMP08766.1"/>
    <property type="molecule type" value="Genomic_DNA"/>
</dbReference>
<dbReference type="InterPro" id="IPR036047">
    <property type="entry name" value="F-box-like_dom_sf"/>
</dbReference>
<evidence type="ECO:0000313" key="3">
    <source>
        <dbReference type="Proteomes" id="UP000187203"/>
    </source>
</evidence>
<dbReference type="Proteomes" id="UP000187203">
    <property type="component" value="Unassembled WGS sequence"/>
</dbReference>